<dbReference type="GO" id="GO:0004674">
    <property type="term" value="F:protein serine/threonine kinase activity"/>
    <property type="evidence" value="ECO:0007669"/>
    <property type="project" value="TreeGrafter"/>
</dbReference>
<dbReference type="GO" id="GO:0005524">
    <property type="term" value="F:ATP binding"/>
    <property type="evidence" value="ECO:0007669"/>
    <property type="project" value="InterPro"/>
</dbReference>
<evidence type="ECO:0000313" key="2">
    <source>
        <dbReference type="EMBL" id="ELU36200.1"/>
    </source>
</evidence>
<dbReference type="STRING" id="983506.L8WE33"/>
<evidence type="ECO:0000313" key="3">
    <source>
        <dbReference type="Proteomes" id="UP000011668"/>
    </source>
</evidence>
<sequence>MRARADSGVEMDEAQKMSKLVPVRNVQLVRPSEMVWFTMLSIPYGGRQVVLLMLIDIDSAANVTVSGRSWLPVAEGAFGDVYKRRLNDGTNVAIKALRYALVKEDGGAKRAMMEIYYWSKLNHKNVSKLLGITMLEERLAMVSEWMENGTLNQYLKKNPTINRYELCLQVTDGLIYLHGKDMAPEIARGQDKSKQSDVYALGMTLFVSRSDASCIICQTPRQEIITSLLPYPECRGDAQVVFKLHTGTLPARPMEYFADNDQGNILWSILSRCWDHNPMIRPSANNVLESFGYSRLT</sequence>
<dbReference type="Pfam" id="PF07714">
    <property type="entry name" value="PK_Tyr_Ser-Thr"/>
    <property type="match status" value="1"/>
</dbReference>
<reference evidence="2 3" key="1">
    <citation type="journal article" date="2013" name="Nat. Commun.">
        <title>The evolution and pathogenic mechanisms of the rice sheath blight pathogen.</title>
        <authorList>
            <person name="Zheng A."/>
            <person name="Lin R."/>
            <person name="Xu L."/>
            <person name="Qin P."/>
            <person name="Tang C."/>
            <person name="Ai P."/>
            <person name="Zhang D."/>
            <person name="Liu Y."/>
            <person name="Sun Z."/>
            <person name="Feng H."/>
            <person name="Wang Y."/>
            <person name="Chen Y."/>
            <person name="Liang X."/>
            <person name="Fu R."/>
            <person name="Li Q."/>
            <person name="Zhang J."/>
            <person name="Yu X."/>
            <person name="Xie Z."/>
            <person name="Ding L."/>
            <person name="Guan P."/>
            <person name="Tang J."/>
            <person name="Liang Y."/>
            <person name="Wang S."/>
            <person name="Deng Q."/>
            <person name="Li S."/>
            <person name="Zhu J."/>
            <person name="Wang L."/>
            <person name="Liu H."/>
            <person name="Li P."/>
        </authorList>
    </citation>
    <scope>NUCLEOTIDE SEQUENCE [LARGE SCALE GENOMIC DNA]</scope>
    <source>
        <strain evidence="3">AG-1 IA</strain>
    </source>
</reference>
<dbReference type="AlphaFoldDB" id="L8WE33"/>
<gene>
    <name evidence="2" type="ORF">AG1IA_09771</name>
</gene>
<dbReference type="PANTHER" id="PTHR44329">
    <property type="entry name" value="SERINE/THREONINE-PROTEIN KINASE TNNI3K-RELATED"/>
    <property type="match status" value="1"/>
</dbReference>
<dbReference type="OMA" id="RITEYCM"/>
<dbReference type="PANTHER" id="PTHR44329:SF290">
    <property type="entry name" value="PROTEIN KINASE DOMAIN-CONTAINING PROTEIN"/>
    <property type="match status" value="1"/>
</dbReference>
<dbReference type="EMBL" id="AFRT01004018">
    <property type="protein sequence ID" value="ELU36200.1"/>
    <property type="molecule type" value="Genomic_DNA"/>
</dbReference>
<accession>L8WE33</accession>
<proteinExistence type="predicted"/>
<dbReference type="InterPro" id="IPR011009">
    <property type="entry name" value="Kinase-like_dom_sf"/>
</dbReference>
<dbReference type="HOGENOM" id="CLU_937432_0_0_1"/>
<dbReference type="SUPFAM" id="SSF56112">
    <property type="entry name" value="Protein kinase-like (PK-like)"/>
    <property type="match status" value="1"/>
</dbReference>
<dbReference type="InterPro" id="IPR000719">
    <property type="entry name" value="Prot_kinase_dom"/>
</dbReference>
<dbReference type="OrthoDB" id="1924919at2759"/>
<name>L8WE33_THACA</name>
<comment type="caution">
    <text evidence="2">The sequence shown here is derived from an EMBL/GenBank/DDBJ whole genome shotgun (WGS) entry which is preliminary data.</text>
</comment>
<dbReference type="InterPro" id="IPR001245">
    <property type="entry name" value="Ser-Thr/Tyr_kinase_cat_dom"/>
</dbReference>
<organism evidence="2 3">
    <name type="scientific">Thanatephorus cucumeris (strain AG1-IA)</name>
    <name type="common">Rice sheath blight fungus</name>
    <name type="synonym">Rhizoctonia solani</name>
    <dbReference type="NCBI Taxonomy" id="983506"/>
    <lineage>
        <taxon>Eukaryota</taxon>
        <taxon>Fungi</taxon>
        <taxon>Dikarya</taxon>
        <taxon>Basidiomycota</taxon>
        <taxon>Agaricomycotina</taxon>
        <taxon>Agaricomycetes</taxon>
        <taxon>Cantharellales</taxon>
        <taxon>Ceratobasidiaceae</taxon>
        <taxon>Rhizoctonia</taxon>
        <taxon>Rhizoctonia solani AG-1</taxon>
    </lineage>
</organism>
<keyword evidence="2" id="KW-0418">Kinase</keyword>
<dbReference type="Gene3D" id="1.10.510.10">
    <property type="entry name" value="Transferase(Phosphotransferase) domain 1"/>
    <property type="match status" value="2"/>
</dbReference>
<dbReference type="PROSITE" id="PS50011">
    <property type="entry name" value="PROTEIN_KINASE_DOM"/>
    <property type="match status" value="1"/>
</dbReference>
<evidence type="ECO:0000259" key="1">
    <source>
        <dbReference type="PROSITE" id="PS50011"/>
    </source>
</evidence>
<feature type="domain" description="Protein kinase" evidence="1">
    <location>
        <begin position="67"/>
        <end position="297"/>
    </location>
</feature>
<keyword evidence="3" id="KW-1185">Reference proteome</keyword>
<dbReference type="InterPro" id="IPR051681">
    <property type="entry name" value="Ser/Thr_Kinases-Pseudokinases"/>
</dbReference>
<dbReference type="Proteomes" id="UP000011668">
    <property type="component" value="Unassembled WGS sequence"/>
</dbReference>
<keyword evidence="2" id="KW-0808">Transferase</keyword>
<dbReference type="GO" id="GO:0005886">
    <property type="term" value="C:plasma membrane"/>
    <property type="evidence" value="ECO:0007669"/>
    <property type="project" value="TreeGrafter"/>
</dbReference>
<protein>
    <submittedName>
        <fullName evidence="2">Protein tyrosine kinase domain-containing protein</fullName>
    </submittedName>
</protein>